<dbReference type="EMBL" id="CP002382">
    <property type="protein sequence ID" value="AEP10635.1"/>
    <property type="molecule type" value="Genomic_DNA"/>
</dbReference>
<dbReference type="GO" id="GO:0015914">
    <property type="term" value="P:phospholipid transport"/>
    <property type="evidence" value="ECO:0007669"/>
    <property type="project" value="InterPro"/>
</dbReference>
<dbReference type="InterPro" id="IPR052336">
    <property type="entry name" value="MlaD_Phospholipid_Transporter"/>
</dbReference>
<evidence type="ECO:0000259" key="1">
    <source>
        <dbReference type="Pfam" id="PF02470"/>
    </source>
</evidence>
<dbReference type="NCBIfam" id="TIGR04430">
    <property type="entry name" value="OM_asym_MlaD"/>
    <property type="match status" value="1"/>
</dbReference>
<dbReference type="InterPro" id="IPR003399">
    <property type="entry name" value="Mce/MlaD"/>
</dbReference>
<accession>G2KT91</accession>
<evidence type="ECO:0000313" key="3">
    <source>
        <dbReference type="Proteomes" id="UP000009286"/>
    </source>
</evidence>
<dbReference type="RefSeq" id="WP_014103858.1">
    <property type="nucleotide sequence ID" value="NC_016026.1"/>
</dbReference>
<dbReference type="KEGG" id="mai:MICA_2333"/>
<dbReference type="STRING" id="856793.MICA_2333"/>
<dbReference type="OrthoDB" id="7164001at2"/>
<reference evidence="2 3" key="1">
    <citation type="journal article" date="2011" name="BMC Genomics">
        <title>Genomic insights into an obligate epibiotic bacterial predator: Micavibrio aeruginosavorus ARL-13.</title>
        <authorList>
            <person name="Wang Z."/>
            <person name="Kadouri D."/>
            <person name="Wu M."/>
        </authorList>
    </citation>
    <scope>NUCLEOTIDE SEQUENCE [LARGE SCALE GENOMIC DNA]</scope>
    <source>
        <strain evidence="2 3">ARL-13</strain>
    </source>
</reference>
<organism evidence="2 3">
    <name type="scientific">Micavibrio aeruginosavorus (strain ARL-13)</name>
    <dbReference type="NCBI Taxonomy" id="856793"/>
    <lineage>
        <taxon>Bacteria</taxon>
        <taxon>Pseudomonadati</taxon>
        <taxon>Bdellovibrionota</taxon>
        <taxon>Bdellovibrionia</taxon>
        <taxon>Bdellovibrionales</taxon>
        <taxon>Pseudobdellovibrionaceae</taxon>
        <taxon>Micavibrio</taxon>
    </lineage>
</organism>
<keyword evidence="3" id="KW-1185">Reference proteome</keyword>
<evidence type="ECO:0000313" key="2">
    <source>
        <dbReference type="EMBL" id="AEP10635.1"/>
    </source>
</evidence>
<dbReference type="Pfam" id="PF02470">
    <property type="entry name" value="MlaD"/>
    <property type="match status" value="1"/>
</dbReference>
<proteinExistence type="predicted"/>
<dbReference type="Proteomes" id="UP000009286">
    <property type="component" value="Chromosome"/>
</dbReference>
<dbReference type="eggNOG" id="COG1463">
    <property type="taxonomic scope" value="Bacteria"/>
</dbReference>
<dbReference type="HOGENOM" id="CLU_107027_1_0_5"/>
<gene>
    <name evidence="2" type="ordered locus">MICA_2333</name>
</gene>
<name>G2KT91_MICAA</name>
<dbReference type="InterPro" id="IPR030970">
    <property type="entry name" value="ABC_MlaD"/>
</dbReference>
<feature type="domain" description="Mce/MlaD" evidence="1">
    <location>
        <begin position="36"/>
        <end position="113"/>
    </location>
</feature>
<sequence>MKHSLIETVLGAVVLLVAAVFLIFSYSAANVGDVSGYTISANFSSVGGLRAGDDVQISGVKVGTVSAVELDPETYLAKVSMSVDPSVKVPDDSAALISSESLMGGRYLSLEPGSSEDMMKNGDRISYTQAPQNLEQLLGKFIFSMQGAPKDQNGNGAESADAHP</sequence>
<dbReference type="AlphaFoldDB" id="G2KT91"/>
<dbReference type="PANTHER" id="PTHR33371:SF4">
    <property type="entry name" value="INTERMEMBRANE PHOSPHOLIPID TRANSPORT SYSTEM BINDING PROTEIN MLAD"/>
    <property type="match status" value="1"/>
</dbReference>
<protein>
    <submittedName>
        <fullName evidence="2">Mce related family protein</fullName>
    </submittedName>
</protein>
<dbReference type="PANTHER" id="PTHR33371">
    <property type="entry name" value="INTERMEMBRANE PHOSPHOLIPID TRANSPORT SYSTEM BINDING PROTEIN MLAD-RELATED"/>
    <property type="match status" value="1"/>
</dbReference>